<dbReference type="InterPro" id="IPR035921">
    <property type="entry name" value="F/V-ATP_Csub_sf"/>
</dbReference>
<evidence type="ECO:0000256" key="5">
    <source>
        <dbReference type="SAM" id="Phobius"/>
    </source>
</evidence>
<evidence type="ECO:0000256" key="2">
    <source>
        <dbReference type="ARBA" id="ARBA00022692"/>
    </source>
</evidence>
<feature type="transmembrane region" description="Helical" evidence="5">
    <location>
        <begin position="77"/>
        <end position="97"/>
    </location>
</feature>
<dbReference type="EMBL" id="CP037423">
    <property type="protein sequence ID" value="QDV42000.1"/>
    <property type="molecule type" value="Genomic_DNA"/>
</dbReference>
<dbReference type="KEGG" id="snep:Enr13x_18430"/>
<gene>
    <name evidence="7" type="primary">ntpK</name>
    <name evidence="7" type="ORF">Enr13x_18430</name>
</gene>
<dbReference type="Gene3D" id="1.20.120.610">
    <property type="entry name" value="lithium bound rotor ring of v- atpase"/>
    <property type="match status" value="1"/>
</dbReference>
<organism evidence="7 8">
    <name type="scientific">Stieleria neptunia</name>
    <dbReference type="NCBI Taxonomy" id="2527979"/>
    <lineage>
        <taxon>Bacteria</taxon>
        <taxon>Pseudomonadati</taxon>
        <taxon>Planctomycetota</taxon>
        <taxon>Planctomycetia</taxon>
        <taxon>Pirellulales</taxon>
        <taxon>Pirellulaceae</taxon>
        <taxon>Stieleria</taxon>
    </lineage>
</organism>
<dbReference type="Pfam" id="PF00137">
    <property type="entry name" value="ATP-synt_C"/>
    <property type="match status" value="1"/>
</dbReference>
<accession>A0A518HMF4</accession>
<feature type="transmembrane region" description="Helical" evidence="5">
    <location>
        <begin position="12"/>
        <end position="38"/>
    </location>
</feature>
<dbReference type="CDD" id="cd18180">
    <property type="entry name" value="ATP-synt_Vo_Ao_c_NTPK_rpt2"/>
    <property type="match status" value="1"/>
</dbReference>
<evidence type="ECO:0000256" key="1">
    <source>
        <dbReference type="ARBA" id="ARBA00004141"/>
    </source>
</evidence>
<dbReference type="AlphaFoldDB" id="A0A518HMF4"/>
<dbReference type="RefSeq" id="WP_145385649.1">
    <property type="nucleotide sequence ID" value="NZ_CP037423.1"/>
</dbReference>
<evidence type="ECO:0000313" key="7">
    <source>
        <dbReference type="EMBL" id="QDV42000.1"/>
    </source>
</evidence>
<dbReference type="NCBIfam" id="NF007200">
    <property type="entry name" value="PRK09621.1"/>
    <property type="match status" value="1"/>
</dbReference>
<feature type="transmembrane region" description="Helical" evidence="5">
    <location>
        <begin position="50"/>
        <end position="71"/>
    </location>
</feature>
<keyword evidence="4 5" id="KW-0472">Membrane</keyword>
<name>A0A518HMF4_9BACT</name>
<dbReference type="OrthoDB" id="18947at2"/>
<evidence type="ECO:0000313" key="8">
    <source>
        <dbReference type="Proteomes" id="UP000319004"/>
    </source>
</evidence>
<feature type="transmembrane region" description="Helical" evidence="5">
    <location>
        <begin position="118"/>
        <end position="144"/>
    </location>
</feature>
<protein>
    <submittedName>
        <fullName evidence="7">V-type sodium ATPase subunit K</fullName>
    </submittedName>
</protein>
<dbReference type="InterPro" id="IPR002379">
    <property type="entry name" value="ATPase_proteolipid_c-like_dom"/>
</dbReference>
<sequence>MDEPMVEMLGRIGIYAPLFLGAIGSILGCAAGGQAACGAMLDVEGGYGRLIGVSALPSSQTIYGIVVMLSMNGSFQIQAAPGMFAIGVLCGLALLFSGWFQGKCCASAIHATKSKPEVFGLSVAPAAIVEGFAVFAFVFALILAGGLPAAAGGS</sequence>
<keyword evidence="3 5" id="KW-1133">Transmembrane helix</keyword>
<feature type="domain" description="V-ATPase proteolipid subunit C-like" evidence="6">
    <location>
        <begin position="84"/>
        <end position="143"/>
    </location>
</feature>
<evidence type="ECO:0000259" key="6">
    <source>
        <dbReference type="Pfam" id="PF00137"/>
    </source>
</evidence>
<dbReference type="GO" id="GO:0033177">
    <property type="term" value="C:proton-transporting two-sector ATPase complex, proton-transporting domain"/>
    <property type="evidence" value="ECO:0007669"/>
    <property type="project" value="InterPro"/>
</dbReference>
<evidence type="ECO:0000256" key="4">
    <source>
        <dbReference type="ARBA" id="ARBA00023136"/>
    </source>
</evidence>
<dbReference type="GO" id="GO:0015078">
    <property type="term" value="F:proton transmembrane transporter activity"/>
    <property type="evidence" value="ECO:0007669"/>
    <property type="project" value="InterPro"/>
</dbReference>
<proteinExistence type="predicted"/>
<reference evidence="7 8" key="1">
    <citation type="submission" date="2019-03" db="EMBL/GenBank/DDBJ databases">
        <title>Deep-cultivation of Planctomycetes and their phenomic and genomic characterization uncovers novel biology.</title>
        <authorList>
            <person name="Wiegand S."/>
            <person name="Jogler M."/>
            <person name="Boedeker C."/>
            <person name="Pinto D."/>
            <person name="Vollmers J."/>
            <person name="Rivas-Marin E."/>
            <person name="Kohn T."/>
            <person name="Peeters S.H."/>
            <person name="Heuer A."/>
            <person name="Rast P."/>
            <person name="Oberbeckmann S."/>
            <person name="Bunk B."/>
            <person name="Jeske O."/>
            <person name="Meyerdierks A."/>
            <person name="Storesund J.E."/>
            <person name="Kallscheuer N."/>
            <person name="Luecker S."/>
            <person name="Lage O.M."/>
            <person name="Pohl T."/>
            <person name="Merkel B.J."/>
            <person name="Hornburger P."/>
            <person name="Mueller R.-W."/>
            <person name="Bruemmer F."/>
            <person name="Labrenz M."/>
            <person name="Spormann A.M."/>
            <person name="Op den Camp H."/>
            <person name="Overmann J."/>
            <person name="Amann R."/>
            <person name="Jetten M.S.M."/>
            <person name="Mascher T."/>
            <person name="Medema M.H."/>
            <person name="Devos D.P."/>
            <person name="Kaster A.-K."/>
            <person name="Ovreas L."/>
            <person name="Rohde M."/>
            <person name="Galperin M.Y."/>
            <person name="Jogler C."/>
        </authorList>
    </citation>
    <scope>NUCLEOTIDE SEQUENCE [LARGE SCALE GENOMIC DNA]</scope>
    <source>
        <strain evidence="7 8">Enr13</strain>
    </source>
</reference>
<evidence type="ECO:0000256" key="3">
    <source>
        <dbReference type="ARBA" id="ARBA00022989"/>
    </source>
</evidence>
<dbReference type="SUPFAM" id="SSF81333">
    <property type="entry name" value="F1F0 ATP synthase subunit C"/>
    <property type="match status" value="1"/>
</dbReference>
<keyword evidence="2 5" id="KW-0812">Transmembrane</keyword>
<comment type="subcellular location">
    <subcellularLocation>
        <location evidence="1">Membrane</location>
        <topology evidence="1">Multi-pass membrane protein</topology>
    </subcellularLocation>
</comment>
<keyword evidence="8" id="KW-1185">Reference proteome</keyword>
<dbReference type="Proteomes" id="UP000319004">
    <property type="component" value="Chromosome"/>
</dbReference>